<proteinExistence type="predicted"/>
<evidence type="ECO:0000313" key="1">
    <source>
        <dbReference type="EMBL" id="BCJ95702.1"/>
    </source>
</evidence>
<dbReference type="EMBL" id="AP023367">
    <property type="protein sequence ID" value="BCJ95702.1"/>
    <property type="molecule type" value="Genomic_DNA"/>
</dbReference>
<dbReference type="RefSeq" id="WP_184093484.1">
    <property type="nucleotide sequence ID" value="NZ_AP023367.1"/>
</dbReference>
<evidence type="ECO:0000313" key="2">
    <source>
        <dbReference type="Proteomes" id="UP000515561"/>
    </source>
</evidence>
<reference evidence="1 2" key="1">
    <citation type="journal article" date="2016" name="Int. J. Syst. Evol. Microbiol.">
        <title>Descriptions of Anaerotaenia torta gen. nov., sp. nov. and Anaerocolumna cellulosilytica gen. nov., sp. nov. isolated from a methanogenic reactor of cattle waste.</title>
        <authorList>
            <person name="Uek A."/>
            <person name="Ohtaki Y."/>
            <person name="Kaku N."/>
            <person name="Ueki K."/>
        </authorList>
    </citation>
    <scope>NUCLEOTIDE SEQUENCE [LARGE SCALE GENOMIC DNA]</scope>
    <source>
        <strain evidence="1 2">SN021</strain>
    </source>
</reference>
<name>A0A6S6R8S5_9FIRM</name>
<dbReference type="AlphaFoldDB" id="A0A6S6R8S5"/>
<keyword evidence="2" id="KW-1185">Reference proteome</keyword>
<accession>A0A6S6R8S5</accession>
<sequence length="397" mass="46750">MADFNLYDYSKENKNTKLKVFIEYLFEKCGNDNNEFDNNYFTILTVDDLIESLSYYIINSSITAQNTANTYIAKLIDFFKFLSDNYGIRNDIFTNYELYNQFIFRYKEIIAGLRKTESKDIATDEQYELLTNGLNEYLNTYDITEIYDEVNEYYEGEQTGIKKYIQKYHRFVSVLPVMLILKFALKDLTVVLLELNDLDLENELIMVNGFELPLDYELIKHFKSYLKVRDHILELYSKQENKLFIKHNGVPYIKSEKERSNSPDYGNFLKIMKDFIGSQSGEIFAVRRIVEMLDKGMDIFTVLKLTEKSTQKFYNLMDDVYSKENINKKIHQFFYGDTKIDRKYIVKKGGTPEVKCPFCGSLVEAVSEEWVLVQLKEDGKKYLACRKCKGENGNHII</sequence>
<organism evidence="1 2">
    <name type="scientific">Anaerocolumna cellulosilytica</name>
    <dbReference type="NCBI Taxonomy" id="433286"/>
    <lineage>
        <taxon>Bacteria</taxon>
        <taxon>Bacillati</taxon>
        <taxon>Bacillota</taxon>
        <taxon>Clostridia</taxon>
        <taxon>Lachnospirales</taxon>
        <taxon>Lachnospiraceae</taxon>
        <taxon>Anaerocolumna</taxon>
    </lineage>
</organism>
<protein>
    <submittedName>
        <fullName evidence="1">Uncharacterized protein</fullName>
    </submittedName>
</protein>
<dbReference type="Proteomes" id="UP000515561">
    <property type="component" value="Chromosome"/>
</dbReference>
<dbReference type="KEGG" id="acel:acsn021_32710"/>
<gene>
    <name evidence="1" type="ORF">acsn021_32710</name>
</gene>